<dbReference type="AlphaFoldDB" id="A0A9D1PNX0"/>
<dbReference type="InterPro" id="IPR005940">
    <property type="entry name" value="Anthranilate_Pribosyl_Tfrase"/>
</dbReference>
<evidence type="ECO:0000256" key="6">
    <source>
        <dbReference type="ARBA" id="ARBA00023141"/>
    </source>
</evidence>
<keyword evidence="9" id="KW-0460">Magnesium</keyword>
<keyword evidence="6 9" id="KW-0057">Aromatic amino acid biosynthesis</keyword>
<feature type="binding site" evidence="9">
    <location>
        <position position="225"/>
    </location>
    <ligand>
        <name>Mg(2+)</name>
        <dbReference type="ChEBI" id="CHEBI:18420"/>
        <label>1</label>
    </ligand>
</feature>
<dbReference type="InterPro" id="IPR017459">
    <property type="entry name" value="Glycosyl_Trfase_fam3_N_dom"/>
</dbReference>
<dbReference type="EC" id="2.4.2.18" evidence="9"/>
<gene>
    <name evidence="9 12" type="primary">trpD</name>
    <name evidence="12" type="ORF">H9895_09380</name>
</gene>
<proteinExistence type="inferred from homology"/>
<feature type="binding site" evidence="9">
    <location>
        <begin position="107"/>
        <end position="115"/>
    </location>
    <ligand>
        <name>5-phospho-alpha-D-ribose 1-diphosphate</name>
        <dbReference type="ChEBI" id="CHEBI:58017"/>
    </ligand>
</feature>
<evidence type="ECO:0000256" key="3">
    <source>
        <dbReference type="ARBA" id="ARBA00022676"/>
    </source>
</evidence>
<feature type="binding site" evidence="9">
    <location>
        <position position="224"/>
    </location>
    <ligand>
        <name>Mg(2+)</name>
        <dbReference type="ChEBI" id="CHEBI:18420"/>
        <label>2</label>
    </ligand>
</feature>
<dbReference type="InterPro" id="IPR035902">
    <property type="entry name" value="Nuc_phospho_transferase"/>
</dbReference>
<dbReference type="Pfam" id="PF02885">
    <property type="entry name" value="Glycos_trans_3N"/>
    <property type="match status" value="1"/>
</dbReference>
<evidence type="ECO:0000256" key="9">
    <source>
        <dbReference type="HAMAP-Rule" id="MF_00211"/>
    </source>
</evidence>
<evidence type="ECO:0000259" key="11">
    <source>
        <dbReference type="Pfam" id="PF02885"/>
    </source>
</evidence>
<feature type="binding site" evidence="9">
    <location>
        <position position="79"/>
    </location>
    <ligand>
        <name>5-phospho-alpha-D-ribose 1-diphosphate</name>
        <dbReference type="ChEBI" id="CHEBI:58017"/>
    </ligand>
</feature>
<comment type="subunit">
    <text evidence="9">Homodimer.</text>
</comment>
<dbReference type="GO" id="GO:0004048">
    <property type="term" value="F:anthranilate phosphoribosyltransferase activity"/>
    <property type="evidence" value="ECO:0007669"/>
    <property type="project" value="UniProtKB-UniRule"/>
</dbReference>
<comment type="similarity">
    <text evidence="9">Belongs to the anthranilate phosphoribosyltransferase family.</text>
</comment>
<feature type="binding site" evidence="9">
    <location>
        <position position="110"/>
    </location>
    <ligand>
        <name>anthranilate</name>
        <dbReference type="ChEBI" id="CHEBI:16567"/>
        <label>1</label>
    </ligand>
</feature>
<dbReference type="Gene3D" id="1.20.970.10">
    <property type="entry name" value="Transferase, Pyrimidine Nucleoside Phosphorylase, Chain C"/>
    <property type="match status" value="1"/>
</dbReference>
<dbReference type="FunFam" id="3.40.1030.10:FF:000002">
    <property type="entry name" value="Anthranilate phosphoribosyltransferase"/>
    <property type="match status" value="1"/>
</dbReference>
<dbReference type="GO" id="GO:0000287">
    <property type="term" value="F:magnesium ion binding"/>
    <property type="evidence" value="ECO:0007669"/>
    <property type="project" value="UniProtKB-UniRule"/>
</dbReference>
<name>A0A9D1PNX0_9BACI</name>
<keyword evidence="9" id="KW-0479">Metal-binding</keyword>
<comment type="function">
    <text evidence="9">Catalyzes the transfer of the phosphoribosyl group of 5-phosphorylribose-1-pyrophosphate (PRPP) to anthranilate to yield N-(5'-phosphoribosyl)-anthranilate (PRA).</text>
</comment>
<evidence type="ECO:0000256" key="8">
    <source>
        <dbReference type="ARBA" id="ARBA00061188"/>
    </source>
</evidence>
<dbReference type="GO" id="GO:0005829">
    <property type="term" value="C:cytosol"/>
    <property type="evidence" value="ECO:0007669"/>
    <property type="project" value="TreeGrafter"/>
</dbReference>
<dbReference type="NCBIfam" id="TIGR01245">
    <property type="entry name" value="trpD"/>
    <property type="match status" value="1"/>
</dbReference>
<feature type="domain" description="Glycosyl transferase family 3 N-terminal" evidence="11">
    <location>
        <begin position="2"/>
        <end position="63"/>
    </location>
</feature>
<comment type="pathway">
    <text evidence="1 9">Amino-acid biosynthesis; L-tryptophan biosynthesis; L-tryptophan from chorismate: step 2/5.</text>
</comment>
<feature type="binding site" evidence="9">
    <location>
        <position position="165"/>
    </location>
    <ligand>
        <name>anthranilate</name>
        <dbReference type="ChEBI" id="CHEBI:16567"/>
        <label>2</label>
    </ligand>
</feature>
<dbReference type="GO" id="GO:0000162">
    <property type="term" value="P:L-tryptophan biosynthetic process"/>
    <property type="evidence" value="ECO:0007669"/>
    <property type="project" value="UniProtKB-UniRule"/>
</dbReference>
<feature type="binding site" evidence="9">
    <location>
        <position position="79"/>
    </location>
    <ligand>
        <name>anthranilate</name>
        <dbReference type="ChEBI" id="CHEBI:16567"/>
        <label>1</label>
    </ligand>
</feature>
<evidence type="ECO:0000256" key="1">
    <source>
        <dbReference type="ARBA" id="ARBA00004907"/>
    </source>
</evidence>
<comment type="caution">
    <text evidence="12">The sequence shown here is derived from an EMBL/GenBank/DDBJ whole genome shotgun (WGS) entry which is preliminary data.</text>
</comment>
<feature type="binding site" evidence="9">
    <location>
        <position position="87"/>
    </location>
    <ligand>
        <name>5-phospho-alpha-D-ribose 1-diphosphate</name>
        <dbReference type="ChEBI" id="CHEBI:58017"/>
    </ligand>
</feature>
<sequence>MRDYLEKLMQANDLTMDEIGHVTNLCLTEDIPNTQIAAFLTALRIKGETPEEIAGIAQVIREQSVMSDIQLANVMDNCGTGGDRSNSFNISTTSAFVLAGAGIPVAKHGNRSVSSTTGSADVLEQLGVSLTMTKEQIETTLKENNIVFLFAPHVHAKLKPFMQVRQQLGLPTIFNLIGPLTNPVELDAQLMGVYDRTKLTTIAKALRTLGRKRALVLNGAGNMDEGSLAGENHLVLLEDGKIQSFTVHPNDVGLPVYDNEAIRGGDAKQNAEILRSVLNNEPSAYLDTVLFNAALGLFANGKARTIIEGIDIAKESIQSGKALHALNYLINVSNNETHSIIS</sequence>
<evidence type="ECO:0000256" key="5">
    <source>
        <dbReference type="ARBA" id="ARBA00022822"/>
    </source>
</evidence>
<keyword evidence="5 9" id="KW-0822">Tryptophan biosynthesis</keyword>
<dbReference type="Pfam" id="PF00591">
    <property type="entry name" value="Glycos_transf_3"/>
    <property type="match status" value="1"/>
</dbReference>
<keyword evidence="2 9" id="KW-0028">Amino-acid biosynthesis</keyword>
<dbReference type="SUPFAM" id="SSF52418">
    <property type="entry name" value="Nucleoside phosphorylase/phosphoribosyltransferase catalytic domain"/>
    <property type="match status" value="1"/>
</dbReference>
<dbReference type="SUPFAM" id="SSF47648">
    <property type="entry name" value="Nucleoside phosphorylase/phosphoribosyltransferase N-terminal domain"/>
    <property type="match status" value="1"/>
</dbReference>
<feature type="domain" description="Glycosyl transferase family 3" evidence="10">
    <location>
        <begin position="73"/>
        <end position="323"/>
    </location>
</feature>
<protein>
    <recommendedName>
        <fullName evidence="9">Anthranilate phosphoribosyltransferase</fullName>
        <ecNumber evidence="9">2.4.2.18</ecNumber>
    </recommendedName>
</protein>
<reference evidence="12" key="1">
    <citation type="journal article" date="2021" name="PeerJ">
        <title>Extensive microbial diversity within the chicken gut microbiome revealed by metagenomics and culture.</title>
        <authorList>
            <person name="Gilroy R."/>
            <person name="Ravi A."/>
            <person name="Getino M."/>
            <person name="Pursley I."/>
            <person name="Horton D.L."/>
            <person name="Alikhan N.F."/>
            <person name="Baker D."/>
            <person name="Gharbi K."/>
            <person name="Hall N."/>
            <person name="Watson M."/>
            <person name="Adriaenssens E.M."/>
            <person name="Foster-Nyarko E."/>
            <person name="Jarju S."/>
            <person name="Secka A."/>
            <person name="Antonio M."/>
            <person name="Oren A."/>
            <person name="Chaudhuri R.R."/>
            <person name="La Ragione R."/>
            <person name="Hildebrand F."/>
            <person name="Pallen M.J."/>
        </authorList>
    </citation>
    <scope>NUCLEOTIDE SEQUENCE</scope>
    <source>
        <strain evidence="12">CHK169-2315</strain>
    </source>
</reference>
<organism evidence="12 13">
    <name type="scientific">Candidatus Pseudogracilibacillus intestinigallinarum</name>
    <dbReference type="NCBI Taxonomy" id="2838742"/>
    <lineage>
        <taxon>Bacteria</taxon>
        <taxon>Bacillati</taxon>
        <taxon>Bacillota</taxon>
        <taxon>Bacilli</taxon>
        <taxon>Bacillales</taxon>
        <taxon>Bacillaceae</taxon>
        <taxon>Pseudogracilibacillus</taxon>
    </lineage>
</organism>
<evidence type="ECO:0000256" key="2">
    <source>
        <dbReference type="ARBA" id="ARBA00022605"/>
    </source>
</evidence>
<dbReference type="PANTHER" id="PTHR43285">
    <property type="entry name" value="ANTHRANILATE PHOSPHORIBOSYLTRANSFERASE"/>
    <property type="match status" value="1"/>
</dbReference>
<dbReference type="PANTHER" id="PTHR43285:SF2">
    <property type="entry name" value="ANTHRANILATE PHOSPHORIBOSYLTRANSFERASE"/>
    <property type="match status" value="1"/>
</dbReference>
<evidence type="ECO:0000256" key="4">
    <source>
        <dbReference type="ARBA" id="ARBA00022679"/>
    </source>
</evidence>
<feature type="binding site" evidence="9">
    <location>
        <position position="225"/>
    </location>
    <ligand>
        <name>Mg(2+)</name>
        <dbReference type="ChEBI" id="CHEBI:18420"/>
        <label>2</label>
    </ligand>
</feature>
<feature type="binding site" evidence="9">
    <location>
        <position position="119"/>
    </location>
    <ligand>
        <name>5-phospho-alpha-D-ribose 1-diphosphate</name>
        <dbReference type="ChEBI" id="CHEBI:58017"/>
    </ligand>
</feature>
<keyword evidence="4 9" id="KW-0808">Transferase</keyword>
<dbReference type="InterPro" id="IPR000312">
    <property type="entry name" value="Glycosyl_Trfase_fam3"/>
</dbReference>
<evidence type="ECO:0000313" key="12">
    <source>
        <dbReference type="EMBL" id="HIV75276.1"/>
    </source>
</evidence>
<feature type="binding site" evidence="9">
    <location>
        <position position="91"/>
    </location>
    <ligand>
        <name>Mg(2+)</name>
        <dbReference type="ChEBI" id="CHEBI:18420"/>
        <label>1</label>
    </ligand>
</feature>
<comment type="caution">
    <text evidence="9">Lacks conserved residue(s) required for the propagation of feature annotation.</text>
</comment>
<dbReference type="Gene3D" id="3.40.1030.10">
    <property type="entry name" value="Nucleoside phosphorylase/phosphoribosyltransferase catalytic domain"/>
    <property type="match status" value="1"/>
</dbReference>
<accession>A0A9D1PNX0</accession>
<evidence type="ECO:0000313" key="13">
    <source>
        <dbReference type="Proteomes" id="UP000823937"/>
    </source>
</evidence>
<feature type="binding site" evidence="9">
    <location>
        <begin position="82"/>
        <end position="83"/>
    </location>
    <ligand>
        <name>5-phospho-alpha-D-ribose 1-diphosphate</name>
        <dbReference type="ChEBI" id="CHEBI:58017"/>
    </ligand>
</feature>
<dbReference type="EMBL" id="DXHX01000131">
    <property type="protein sequence ID" value="HIV75276.1"/>
    <property type="molecule type" value="Genomic_DNA"/>
</dbReference>
<evidence type="ECO:0000259" key="10">
    <source>
        <dbReference type="Pfam" id="PF00591"/>
    </source>
</evidence>
<evidence type="ECO:0000256" key="7">
    <source>
        <dbReference type="ARBA" id="ARBA00052328"/>
    </source>
</evidence>
<keyword evidence="3 9" id="KW-0328">Glycosyltransferase</keyword>
<reference evidence="12" key="2">
    <citation type="submission" date="2021-04" db="EMBL/GenBank/DDBJ databases">
        <authorList>
            <person name="Gilroy R."/>
        </authorList>
    </citation>
    <scope>NUCLEOTIDE SEQUENCE</scope>
    <source>
        <strain evidence="12">CHK169-2315</strain>
    </source>
</reference>
<dbReference type="Proteomes" id="UP000823937">
    <property type="component" value="Unassembled WGS sequence"/>
</dbReference>
<dbReference type="InterPro" id="IPR036320">
    <property type="entry name" value="Glycosyl_Trfase_fam3_N_dom_sf"/>
</dbReference>
<comment type="similarity">
    <text evidence="8">In the C-terminal section; belongs to the anthranilate phosphoribosyltransferase family.</text>
</comment>
<feature type="binding site" evidence="9">
    <location>
        <begin position="89"/>
        <end position="92"/>
    </location>
    <ligand>
        <name>5-phospho-alpha-D-ribose 1-diphosphate</name>
        <dbReference type="ChEBI" id="CHEBI:58017"/>
    </ligand>
</feature>
<comment type="cofactor">
    <cofactor evidence="9">
        <name>Mg(2+)</name>
        <dbReference type="ChEBI" id="CHEBI:18420"/>
    </cofactor>
    <text evidence="9">Binds 2 magnesium ions per monomer.</text>
</comment>
<dbReference type="HAMAP" id="MF_00211">
    <property type="entry name" value="TrpD"/>
    <property type="match status" value="1"/>
</dbReference>
<comment type="catalytic activity">
    <reaction evidence="7 9">
        <text>N-(5-phospho-beta-D-ribosyl)anthranilate + diphosphate = 5-phospho-alpha-D-ribose 1-diphosphate + anthranilate</text>
        <dbReference type="Rhea" id="RHEA:11768"/>
        <dbReference type="ChEBI" id="CHEBI:16567"/>
        <dbReference type="ChEBI" id="CHEBI:18277"/>
        <dbReference type="ChEBI" id="CHEBI:33019"/>
        <dbReference type="ChEBI" id="CHEBI:58017"/>
        <dbReference type="EC" id="2.4.2.18"/>
    </reaction>
</comment>